<feature type="chain" id="PRO_5022110849" description="DUF541 domain-containing protein" evidence="1">
    <location>
        <begin position="28"/>
        <end position="240"/>
    </location>
</feature>
<dbReference type="Gene3D" id="3.30.110.170">
    <property type="entry name" value="Protein of unknown function (DUF541), domain 1"/>
    <property type="match status" value="1"/>
</dbReference>
<proteinExistence type="predicted"/>
<dbReference type="Proteomes" id="UP000320225">
    <property type="component" value="Unassembled WGS sequence"/>
</dbReference>
<protein>
    <recommendedName>
        <fullName evidence="4">DUF541 domain-containing protein</fullName>
    </recommendedName>
</protein>
<dbReference type="AlphaFoldDB" id="A0A554WUS9"/>
<feature type="signal peptide" evidence="1">
    <location>
        <begin position="1"/>
        <end position="27"/>
    </location>
</feature>
<evidence type="ECO:0000313" key="3">
    <source>
        <dbReference type="Proteomes" id="UP000320225"/>
    </source>
</evidence>
<evidence type="ECO:0000256" key="1">
    <source>
        <dbReference type="SAM" id="SignalP"/>
    </source>
</evidence>
<keyword evidence="1" id="KW-0732">Signal</keyword>
<gene>
    <name evidence="2" type="ORF">Tsedi_00156</name>
</gene>
<dbReference type="PANTHER" id="PTHR34387:SF1">
    <property type="entry name" value="PERIPLASMIC IMMUNOGENIC PROTEIN"/>
    <property type="match status" value="1"/>
</dbReference>
<keyword evidence="3" id="KW-1185">Reference proteome</keyword>
<dbReference type="InterPro" id="IPR007497">
    <property type="entry name" value="SIMPL/DUF541"/>
</dbReference>
<dbReference type="RefSeq" id="WP_143892631.1">
    <property type="nucleotide sequence ID" value="NZ_VJND01000001.1"/>
</dbReference>
<evidence type="ECO:0008006" key="4">
    <source>
        <dbReference type="Google" id="ProtNLM"/>
    </source>
</evidence>
<dbReference type="InterPro" id="IPR052022">
    <property type="entry name" value="26kDa_periplasmic_antigen"/>
</dbReference>
<comment type="caution">
    <text evidence="2">The sequence shown here is derived from an EMBL/GenBank/DDBJ whole genome shotgun (WGS) entry which is preliminary data.</text>
</comment>
<dbReference type="Pfam" id="PF04402">
    <property type="entry name" value="SIMPL"/>
    <property type="match status" value="1"/>
</dbReference>
<sequence>METHRSGLMGVVLLVAALAAGTGSAAAGQGAAEPARLVHLQAQAERRLPHDWVVVTLMARQQGAEAAVLQAQLAQALQQALAQLRPHQQPGVLEVASGAFTVQPRLGREGQIVGWQGSAELRVQGRDLARLAALVQGLQGLTVSGVRQELARETRREAESALRQQAIEAFRQQADEVARAFGARGWTLREAHVGVATPSEPPPLRAMALAAGAEAGAPLPLEPGQAWLQVTVSGSVTLHP</sequence>
<dbReference type="Gene3D" id="3.30.70.2970">
    <property type="entry name" value="Protein of unknown function (DUF541), domain 2"/>
    <property type="match status" value="1"/>
</dbReference>
<reference evidence="2 3" key="1">
    <citation type="submission" date="2019-07" db="EMBL/GenBank/DDBJ databases">
        <title>Tepidimonas sediminis YIM 72259 draft genome.</title>
        <authorList>
            <person name="Da Costa M.S."/>
            <person name="Froufe H.J.C."/>
            <person name="Egas C."/>
            <person name="Albuquerque L."/>
        </authorList>
    </citation>
    <scope>NUCLEOTIDE SEQUENCE [LARGE SCALE GENOMIC DNA]</scope>
    <source>
        <strain evidence="2 3">YIM 72259</strain>
    </source>
</reference>
<organism evidence="2 3">
    <name type="scientific">Tepidimonas sediminis</name>
    <dbReference type="NCBI Taxonomy" id="2588941"/>
    <lineage>
        <taxon>Bacteria</taxon>
        <taxon>Pseudomonadati</taxon>
        <taxon>Pseudomonadota</taxon>
        <taxon>Betaproteobacteria</taxon>
        <taxon>Burkholderiales</taxon>
        <taxon>Tepidimonas</taxon>
    </lineage>
</organism>
<evidence type="ECO:0000313" key="2">
    <source>
        <dbReference type="EMBL" id="TSE27324.1"/>
    </source>
</evidence>
<dbReference type="PANTHER" id="PTHR34387">
    <property type="entry name" value="SLR1258 PROTEIN"/>
    <property type="match status" value="1"/>
</dbReference>
<dbReference type="EMBL" id="VJND01000001">
    <property type="protein sequence ID" value="TSE27324.1"/>
    <property type="molecule type" value="Genomic_DNA"/>
</dbReference>
<dbReference type="GO" id="GO:0006974">
    <property type="term" value="P:DNA damage response"/>
    <property type="evidence" value="ECO:0007669"/>
    <property type="project" value="TreeGrafter"/>
</dbReference>
<dbReference type="OrthoDB" id="7062395at2"/>
<name>A0A554WUS9_9BURK</name>
<accession>A0A554WUS9</accession>